<proteinExistence type="predicted"/>
<dbReference type="Proteomes" id="UP000321570">
    <property type="component" value="Unassembled WGS sequence"/>
</dbReference>
<keyword evidence="5" id="KW-1185">Reference proteome</keyword>
<dbReference type="WBParaSite" id="HDID_0000471601-mRNA-1">
    <property type="protein sequence ID" value="HDID_0000471601-mRNA-1"/>
    <property type="gene ID" value="HDID_0000471601"/>
</dbReference>
<dbReference type="AlphaFoldDB" id="A0A0R3SIF1"/>
<evidence type="ECO:0000313" key="4">
    <source>
        <dbReference type="Proteomes" id="UP000274504"/>
    </source>
</evidence>
<evidence type="ECO:0000313" key="5">
    <source>
        <dbReference type="Proteomes" id="UP000321570"/>
    </source>
</evidence>
<organism evidence="6">
    <name type="scientific">Hymenolepis diminuta</name>
    <name type="common">Rat tapeworm</name>
    <dbReference type="NCBI Taxonomy" id="6216"/>
    <lineage>
        <taxon>Eukaryota</taxon>
        <taxon>Metazoa</taxon>
        <taxon>Spiralia</taxon>
        <taxon>Lophotrochozoa</taxon>
        <taxon>Platyhelminthes</taxon>
        <taxon>Cestoda</taxon>
        <taxon>Eucestoda</taxon>
        <taxon>Cyclophyllidea</taxon>
        <taxon>Hymenolepididae</taxon>
        <taxon>Hymenolepis</taxon>
    </lineage>
</organism>
<dbReference type="EMBL" id="UYSG01001935">
    <property type="protein sequence ID" value="VDL54290.1"/>
    <property type="molecule type" value="Genomic_DNA"/>
</dbReference>
<protein>
    <submittedName>
        <fullName evidence="6">Chitin-binding type-2 domain-containing protein</fullName>
    </submittedName>
</protein>
<reference evidence="2 4" key="2">
    <citation type="submission" date="2018-11" db="EMBL/GenBank/DDBJ databases">
        <authorList>
            <consortium name="Pathogen Informatics"/>
        </authorList>
    </citation>
    <scope>NUCLEOTIDE SEQUENCE [LARGE SCALE GENOMIC DNA]</scope>
</reference>
<dbReference type="Proteomes" id="UP000274504">
    <property type="component" value="Unassembled WGS sequence"/>
</dbReference>
<evidence type="ECO:0000313" key="6">
    <source>
        <dbReference type="WBParaSite" id="HDID_0000471601-mRNA-1"/>
    </source>
</evidence>
<dbReference type="EMBL" id="CABIJS010000030">
    <property type="protein sequence ID" value="VUZ40158.1"/>
    <property type="molecule type" value="Genomic_DNA"/>
</dbReference>
<sequence>MTNQMFGHIPKQFIDKPKPKDYQGGDKLKPTDSNAPTEVLSYIYLISRQCIKGWNVEFCPNGEAFGDDDSFVDTCEEDELSYRWNLFVLCPLTLSQCRIESCTWSKNANNI</sequence>
<gene>
    <name evidence="2" type="ORF">HDID_LOCUS4714</name>
    <name evidence="3" type="ORF">WMSIL1_LOCUS1261</name>
</gene>
<evidence type="ECO:0000256" key="1">
    <source>
        <dbReference type="SAM" id="MobiDB-lite"/>
    </source>
</evidence>
<name>A0A0R3SIF1_HYMDI</name>
<reference evidence="3 5" key="3">
    <citation type="submission" date="2019-07" db="EMBL/GenBank/DDBJ databases">
        <authorList>
            <person name="Jastrzebski P J."/>
            <person name="Paukszto L."/>
            <person name="Jastrzebski P J."/>
        </authorList>
    </citation>
    <scope>NUCLEOTIDE SEQUENCE [LARGE SCALE GENOMIC DNA]</scope>
    <source>
        <strain evidence="3 5">WMS-il1</strain>
    </source>
</reference>
<feature type="region of interest" description="Disordered" evidence="1">
    <location>
        <begin position="1"/>
        <end position="34"/>
    </location>
</feature>
<evidence type="ECO:0000313" key="3">
    <source>
        <dbReference type="EMBL" id="VUZ40158.1"/>
    </source>
</evidence>
<feature type="compositionally biased region" description="Basic and acidic residues" evidence="1">
    <location>
        <begin position="13"/>
        <end position="30"/>
    </location>
</feature>
<evidence type="ECO:0000313" key="2">
    <source>
        <dbReference type="EMBL" id="VDL54290.1"/>
    </source>
</evidence>
<accession>A0A0R3SIF1</accession>
<reference evidence="6" key="1">
    <citation type="submission" date="2017-02" db="UniProtKB">
        <authorList>
            <consortium name="WormBaseParasite"/>
        </authorList>
    </citation>
    <scope>IDENTIFICATION</scope>
</reference>